<proteinExistence type="predicted"/>
<evidence type="ECO:0000256" key="1">
    <source>
        <dbReference type="SAM" id="MobiDB-lite"/>
    </source>
</evidence>
<name>A0ABD2HYP7_HETSC</name>
<comment type="caution">
    <text evidence="2">The sequence shown here is derived from an EMBL/GenBank/DDBJ whole genome shotgun (WGS) entry which is preliminary data.</text>
</comment>
<reference evidence="2 3" key="1">
    <citation type="submission" date="2024-10" db="EMBL/GenBank/DDBJ databases">
        <authorList>
            <person name="Kim D."/>
        </authorList>
    </citation>
    <scope>NUCLEOTIDE SEQUENCE [LARGE SCALE GENOMIC DNA]</scope>
    <source>
        <strain evidence="2">Taebaek</strain>
    </source>
</reference>
<feature type="region of interest" description="Disordered" evidence="1">
    <location>
        <begin position="101"/>
        <end position="145"/>
    </location>
</feature>
<dbReference type="AlphaFoldDB" id="A0ABD2HYP7"/>
<sequence length="145" mass="15256">MFILNVSADETEDQKTQALKTAKSNEAEPANNGTGNSAFGTIGRAITRLTAISSMIHGVGATAGNAVNSNVPKPRSYPGVWKPADRDFHLPNLKRFKPHYQTSLQAFAKSPTDRSRSGTKLASPSSASSPSKSDKENGGQGPAAE</sequence>
<feature type="compositionally biased region" description="Low complexity" evidence="1">
    <location>
        <begin position="122"/>
        <end position="131"/>
    </location>
</feature>
<dbReference type="EMBL" id="JBICCN010000374">
    <property type="protein sequence ID" value="KAL3072111.1"/>
    <property type="molecule type" value="Genomic_DNA"/>
</dbReference>
<gene>
    <name evidence="2" type="ORF">niasHS_016286</name>
</gene>
<keyword evidence="3" id="KW-1185">Reference proteome</keyword>
<organism evidence="2 3">
    <name type="scientific">Heterodera schachtii</name>
    <name type="common">Sugarbeet cyst nematode worm</name>
    <name type="synonym">Tylenchus schachtii</name>
    <dbReference type="NCBI Taxonomy" id="97005"/>
    <lineage>
        <taxon>Eukaryota</taxon>
        <taxon>Metazoa</taxon>
        <taxon>Ecdysozoa</taxon>
        <taxon>Nematoda</taxon>
        <taxon>Chromadorea</taxon>
        <taxon>Rhabditida</taxon>
        <taxon>Tylenchina</taxon>
        <taxon>Tylenchomorpha</taxon>
        <taxon>Tylenchoidea</taxon>
        <taxon>Heteroderidae</taxon>
        <taxon>Heteroderinae</taxon>
        <taxon>Heterodera</taxon>
    </lineage>
</organism>
<protein>
    <submittedName>
        <fullName evidence="2">Uncharacterized protein</fullName>
    </submittedName>
</protein>
<evidence type="ECO:0000313" key="3">
    <source>
        <dbReference type="Proteomes" id="UP001620645"/>
    </source>
</evidence>
<dbReference type="Proteomes" id="UP001620645">
    <property type="component" value="Unassembled WGS sequence"/>
</dbReference>
<feature type="region of interest" description="Disordered" evidence="1">
    <location>
        <begin position="1"/>
        <end position="36"/>
    </location>
</feature>
<accession>A0ABD2HYP7</accession>
<evidence type="ECO:0000313" key="2">
    <source>
        <dbReference type="EMBL" id="KAL3072111.1"/>
    </source>
</evidence>